<evidence type="ECO:0000313" key="2">
    <source>
        <dbReference type="Proteomes" id="UP001610446"/>
    </source>
</evidence>
<dbReference type="Proteomes" id="UP001610446">
    <property type="component" value="Unassembled WGS sequence"/>
</dbReference>
<keyword evidence="2" id="KW-1185">Reference proteome</keyword>
<comment type="caution">
    <text evidence="1">The sequence shown here is derived from an EMBL/GenBank/DDBJ whole genome shotgun (WGS) entry which is preliminary data.</text>
</comment>
<dbReference type="EMBL" id="JBFXLU010000126">
    <property type="protein sequence ID" value="KAL2839964.1"/>
    <property type="molecule type" value="Genomic_DNA"/>
</dbReference>
<protein>
    <submittedName>
        <fullName evidence="1">Uncharacterized protein</fullName>
    </submittedName>
</protein>
<name>A0ABR4JIU3_9EURO</name>
<proteinExistence type="predicted"/>
<evidence type="ECO:0000313" key="1">
    <source>
        <dbReference type="EMBL" id="KAL2839964.1"/>
    </source>
</evidence>
<sequence>MGTFPFSTSDDGFDICTIDREHERKAAYPRFAGNILVGDVHRSIRDRAEIVKGRAENHGSIVSGTGLSLLKRKVEALEKDLTCPTFGYDTFNCIFSLGRAHGSQRSPERITQLQKLWADNIQELHSAIPHSEEMYGRWVEEFSNLTEGQSFFLKVLSTIPQSEYFEALSRVCNSTGRHKKRFDGPTKTTEIKSGLWFPRQEIRAYRAELSPRIKTKDLQGFPIEIRHGGESKIKWLTASDAKRTLAIEIPRCAVPETGFDSRALSFTEHRIDIVDASGGALRAYVPWEKEPSSATLPRWTFKTKNGQLLQELWEAVRSELGHVIPTNRITAIPPRRDGVGLVPSNRKTDTTAHRLSFEKGWKCGQIHL</sequence>
<reference evidence="1 2" key="1">
    <citation type="submission" date="2024-07" db="EMBL/GenBank/DDBJ databases">
        <title>Section-level genome sequencing and comparative genomics of Aspergillus sections Usti and Cavernicolus.</title>
        <authorList>
            <consortium name="Lawrence Berkeley National Laboratory"/>
            <person name="Nybo J.L."/>
            <person name="Vesth T.C."/>
            <person name="Theobald S."/>
            <person name="Frisvad J.C."/>
            <person name="Larsen T.O."/>
            <person name="Kjaerboelling I."/>
            <person name="Rothschild-Mancinelli K."/>
            <person name="Lyhne E.K."/>
            <person name="Kogle M.E."/>
            <person name="Barry K."/>
            <person name="Clum A."/>
            <person name="Na H."/>
            <person name="Ledsgaard L."/>
            <person name="Lin J."/>
            <person name="Lipzen A."/>
            <person name="Kuo A."/>
            <person name="Riley R."/>
            <person name="Mondo S."/>
            <person name="Labutti K."/>
            <person name="Haridas S."/>
            <person name="Pangalinan J."/>
            <person name="Salamov A.A."/>
            <person name="Simmons B.A."/>
            <person name="Magnuson J.K."/>
            <person name="Chen J."/>
            <person name="Drula E."/>
            <person name="Henrissat B."/>
            <person name="Wiebenga A."/>
            <person name="Lubbers R.J."/>
            <person name="Gomes A.C."/>
            <person name="Makela M.R."/>
            <person name="Stajich J."/>
            <person name="Grigoriev I.V."/>
            <person name="Mortensen U.H."/>
            <person name="De Vries R.P."/>
            <person name="Baker S.E."/>
            <person name="Andersen M.R."/>
        </authorList>
    </citation>
    <scope>NUCLEOTIDE SEQUENCE [LARGE SCALE GENOMIC DNA]</scope>
    <source>
        <strain evidence="1 2">CBS 123904</strain>
    </source>
</reference>
<accession>A0ABR4JIU3</accession>
<organism evidence="1 2">
    <name type="scientific">Aspergillus pseudoustus</name>
    <dbReference type="NCBI Taxonomy" id="1810923"/>
    <lineage>
        <taxon>Eukaryota</taxon>
        <taxon>Fungi</taxon>
        <taxon>Dikarya</taxon>
        <taxon>Ascomycota</taxon>
        <taxon>Pezizomycotina</taxon>
        <taxon>Eurotiomycetes</taxon>
        <taxon>Eurotiomycetidae</taxon>
        <taxon>Eurotiales</taxon>
        <taxon>Aspergillaceae</taxon>
        <taxon>Aspergillus</taxon>
        <taxon>Aspergillus subgen. Nidulantes</taxon>
    </lineage>
</organism>
<gene>
    <name evidence="1" type="ORF">BJY01DRAFT_250231</name>
</gene>